<feature type="domain" description="PID" evidence="3">
    <location>
        <begin position="592"/>
        <end position="720"/>
    </location>
</feature>
<dbReference type="SUPFAM" id="SSF51045">
    <property type="entry name" value="WW domain"/>
    <property type="match status" value="1"/>
</dbReference>
<dbReference type="InterPro" id="IPR011993">
    <property type="entry name" value="PH-like_dom_sf"/>
</dbReference>
<evidence type="ECO:0000313" key="6">
    <source>
        <dbReference type="RefSeq" id="XP_055895578.1"/>
    </source>
</evidence>
<protein>
    <submittedName>
        <fullName evidence="6">Amyloid beta precursor protein binding family B member 2-like isoform X1</fullName>
    </submittedName>
</protein>
<dbReference type="Gene3D" id="2.30.29.30">
    <property type="entry name" value="Pleckstrin-homology domain (PH domain)/Phosphotyrosine-binding domain (PTB)"/>
    <property type="match status" value="2"/>
</dbReference>
<dbReference type="GO" id="GO:0005737">
    <property type="term" value="C:cytoplasm"/>
    <property type="evidence" value="ECO:0007669"/>
    <property type="project" value="TreeGrafter"/>
</dbReference>
<dbReference type="InterPro" id="IPR039576">
    <property type="entry name" value="APBB1/2/3"/>
</dbReference>
<feature type="compositionally biased region" description="Acidic residues" evidence="2">
    <location>
        <begin position="319"/>
        <end position="331"/>
    </location>
</feature>
<evidence type="ECO:0000313" key="5">
    <source>
        <dbReference type="Proteomes" id="UP001165740"/>
    </source>
</evidence>
<name>A0A9W3B7Z6_BIOGL</name>
<accession>A0A9W3B7Z6</accession>
<dbReference type="GO" id="GO:0005634">
    <property type="term" value="C:nucleus"/>
    <property type="evidence" value="ECO:0007669"/>
    <property type="project" value="TreeGrafter"/>
</dbReference>
<evidence type="ECO:0000259" key="4">
    <source>
        <dbReference type="PROSITE" id="PS50020"/>
    </source>
</evidence>
<dbReference type="GO" id="GO:0006355">
    <property type="term" value="P:regulation of DNA-templated transcription"/>
    <property type="evidence" value="ECO:0007669"/>
    <property type="project" value="TreeGrafter"/>
</dbReference>
<dbReference type="Gene3D" id="2.20.70.10">
    <property type="match status" value="1"/>
</dbReference>
<evidence type="ECO:0000259" key="3">
    <source>
        <dbReference type="PROSITE" id="PS01179"/>
    </source>
</evidence>
<dbReference type="AlphaFoldDB" id="A0A9W3B7Z6"/>
<feature type="region of interest" description="Disordered" evidence="2">
    <location>
        <begin position="385"/>
        <end position="554"/>
    </location>
</feature>
<dbReference type="FunFam" id="2.30.29.30:FF:000317">
    <property type="entry name" value="Amyloid beta A4 protein-binding family B member"/>
    <property type="match status" value="1"/>
</dbReference>
<dbReference type="CDD" id="cd01271">
    <property type="entry name" value="PTB2_Fe65"/>
    <property type="match status" value="1"/>
</dbReference>
<sequence>MPQVNQLVNPVRHQCHSNSTPKTQVYGECYLDSCDGTYFLDNSLKLPKNVGSHRLIRPHVLNSCIRKLDHVEILNRLNGNYNGGEINSCAGIGLGCCHCVSYNTNLDHRPHSDGNVLSKVYTSTQFTKAELGEVIFNRTESYRNNISSTCRNCNTGIASSSKCSLATYTTSKCYRHANSSAAPIGRIKSSTTQYQYLIRKQQRTRKCGFNVFMHSALYRQQHRIENNYIIYHNPMEDPDATYTSFSNPNYFFNRARHHNNNNNATTPNGNTSGILADKLRLNTDYFDNHGAFSDYSSCEPTPTTPDRTLILQKLHSPSDDDDDDDDDDDNEDDKRYLVKADGDSDSSQSNNEEPRMYVGVGSHQVRRSRGILGYLEMLEKQALQRESRKFNNDNSDEEDGDDKEKDDDEKEDAPKTMQGGDQPVEPPPNEIFDHGTEINSPDSNDSGIQAGEKTPILSPDTPGALNVPPIEDVTQPIKQDSEVLPEGWEKHEDDDGAYYWHVKSGTIQRDPPPPAPPDGPALCSPRSISLTSESSSSSAGSIPSTPTSTNSGTEHHLAEFEGHALQYAANSLQSLSTLSEKKPQETSSDKTVRFAVRSLGWVKIAEEDLSPDRSSKAVNKCIVDLSLGRNDINDAVGRWGDGKDLFMDLDHTSLRLVDPVDGVVLNSQPIHSIRVWGVGRDNGRDFAYVARDRGTRIHMCHVFHCDTPARQIANTLRDICKKIMLERSLHQSAVARLMRPTDLPNLDKVSQPNGEKLSFQNLYNNARFPTPMEEPRKVMRCHYLGTHEVIRPTGRDILNEAIQYMYYRIPPEKWKFVNVAIAPSTITITEHGNPDGMIEECRVRFLSFMGIAVDNVKLCAFIMHTSQNKFICHVFHCEPSAGPMCKTIEAACKLRYQKCLDAHPQTPKGGLQGKNVVDVLSAGFKASVQGLKVGVQEVKSGAVIGVMGVLNLFKGKMNVKSSDS</sequence>
<dbReference type="InterPro" id="IPR006020">
    <property type="entry name" value="PTB/PI_dom"/>
</dbReference>
<dbReference type="OMA" id="PICKTIE"/>
<dbReference type="InterPro" id="IPR001202">
    <property type="entry name" value="WW_dom"/>
</dbReference>
<dbReference type="CDD" id="cd01272">
    <property type="entry name" value="PTB1_Fe65"/>
    <property type="match status" value="1"/>
</dbReference>
<feature type="compositionally biased region" description="Polar residues" evidence="2">
    <location>
        <begin position="437"/>
        <end position="447"/>
    </location>
</feature>
<dbReference type="CDD" id="cd00201">
    <property type="entry name" value="WW"/>
    <property type="match status" value="1"/>
</dbReference>
<evidence type="ECO:0000256" key="1">
    <source>
        <dbReference type="ARBA" id="ARBA00022737"/>
    </source>
</evidence>
<feature type="domain" description="PID" evidence="3">
    <location>
        <begin position="783"/>
        <end position="905"/>
    </location>
</feature>
<gene>
    <name evidence="6" type="primary">LOC106075439</name>
</gene>
<dbReference type="InterPro" id="IPR036020">
    <property type="entry name" value="WW_dom_sf"/>
</dbReference>
<dbReference type="PANTHER" id="PTHR14058:SF8">
    <property type="entry name" value="PROTEIN FE65 HOMOLOG"/>
    <property type="match status" value="1"/>
</dbReference>
<dbReference type="OrthoDB" id="5969782at2759"/>
<feature type="compositionally biased region" description="Pro residues" evidence="2">
    <location>
        <begin position="510"/>
        <end position="519"/>
    </location>
</feature>
<dbReference type="PROSITE" id="PS01179">
    <property type="entry name" value="PID"/>
    <property type="match status" value="2"/>
</dbReference>
<reference evidence="6" key="1">
    <citation type="submission" date="2025-08" db="UniProtKB">
        <authorList>
            <consortium name="RefSeq"/>
        </authorList>
    </citation>
    <scope>IDENTIFICATION</scope>
</reference>
<feature type="compositionally biased region" description="Low complexity" evidence="2">
    <location>
        <begin position="520"/>
        <end position="549"/>
    </location>
</feature>
<dbReference type="RefSeq" id="XP_055895578.1">
    <property type="nucleotide sequence ID" value="XM_056039603.1"/>
</dbReference>
<keyword evidence="1" id="KW-0677">Repeat</keyword>
<feature type="region of interest" description="Disordered" evidence="2">
    <location>
        <begin position="314"/>
        <end position="363"/>
    </location>
</feature>
<feature type="domain" description="WW" evidence="4">
    <location>
        <begin position="482"/>
        <end position="514"/>
    </location>
</feature>
<dbReference type="PANTHER" id="PTHR14058">
    <property type="entry name" value="AMYLOID BETA A4 PRECURSOR PROTEIN-BINDING FAMILY B"/>
    <property type="match status" value="1"/>
</dbReference>
<feature type="compositionally biased region" description="Acidic residues" evidence="2">
    <location>
        <begin position="394"/>
        <end position="411"/>
    </location>
</feature>
<dbReference type="PROSITE" id="PS50020">
    <property type="entry name" value="WW_DOMAIN_2"/>
    <property type="match status" value="1"/>
</dbReference>
<organism evidence="5 6">
    <name type="scientific">Biomphalaria glabrata</name>
    <name type="common">Bloodfluke planorb</name>
    <name type="synonym">Freshwater snail</name>
    <dbReference type="NCBI Taxonomy" id="6526"/>
    <lineage>
        <taxon>Eukaryota</taxon>
        <taxon>Metazoa</taxon>
        <taxon>Spiralia</taxon>
        <taxon>Lophotrochozoa</taxon>
        <taxon>Mollusca</taxon>
        <taxon>Gastropoda</taxon>
        <taxon>Heterobranchia</taxon>
        <taxon>Euthyneura</taxon>
        <taxon>Panpulmonata</taxon>
        <taxon>Hygrophila</taxon>
        <taxon>Lymnaeoidea</taxon>
        <taxon>Planorbidae</taxon>
        <taxon>Biomphalaria</taxon>
    </lineage>
</organism>
<evidence type="ECO:0000256" key="2">
    <source>
        <dbReference type="SAM" id="MobiDB-lite"/>
    </source>
</evidence>
<dbReference type="SUPFAM" id="SSF50729">
    <property type="entry name" value="PH domain-like"/>
    <property type="match status" value="2"/>
</dbReference>
<proteinExistence type="predicted"/>
<dbReference type="GO" id="GO:0001540">
    <property type="term" value="F:amyloid-beta binding"/>
    <property type="evidence" value="ECO:0007669"/>
    <property type="project" value="InterPro"/>
</dbReference>
<dbReference type="SMART" id="SM00462">
    <property type="entry name" value="PTB"/>
    <property type="match status" value="2"/>
</dbReference>
<keyword evidence="5" id="KW-1185">Reference proteome</keyword>
<dbReference type="Proteomes" id="UP001165740">
    <property type="component" value="Chromosome 8"/>
</dbReference>
<feature type="compositionally biased region" description="Basic and acidic residues" evidence="2">
    <location>
        <begin position="332"/>
        <end position="342"/>
    </location>
</feature>
<dbReference type="Pfam" id="PF00640">
    <property type="entry name" value="PID"/>
    <property type="match status" value="2"/>
</dbReference>
<dbReference type="GeneID" id="106075439"/>
<dbReference type="FunFam" id="2.30.29.30:FF:000034">
    <property type="entry name" value="amyloid beta A4 precursor protein-binding family B member 2"/>
    <property type="match status" value="1"/>
</dbReference>